<name>A0A537IQH8_9BACT</name>
<evidence type="ECO:0000259" key="7">
    <source>
        <dbReference type="Pfam" id="PF25975"/>
    </source>
</evidence>
<proteinExistence type="inferred from homology"/>
<dbReference type="InterPro" id="IPR058649">
    <property type="entry name" value="CzcB_C"/>
</dbReference>
<sequence>MKLVKRAWMQPRWMVAGGVVVLVTAGFVLTQHRGEPAKADAIRTAQVTRGNIVLSVSATGTVEPASMVEVRSRATGTVTRVLVDEGQRVRLGQVLVELNDPDSRHAVESYRAALRSAEAAVGVAQAKLDDLRAGATVYTRQQSEEAVRQAEAALAQAKDNLTRQEQLLRDGYVAQSVVDDARHSVDIAESQLRAARAKLSDLVAGSTPAQIAQAESAVRQARAQADQTAAALQQAEEQLAESRITAPITGVVVKRSVDVGQSIIGGSGTGGTLVITLAQVDPLYAAVNVDEADIAGVRAGMPVRLSADALPNAVIRGKVDRVAAVAQLVQNVTQFAVTVVLQEPPPGVRLGMTVDANFVTARRDNVLLVPRQAVKEGKSPTVTVIVGGELETRSVQTGLSDGHMVEIISGLREGEVVLLGSAKQPAKSSPGRSPFQPQYKKK</sequence>
<evidence type="ECO:0000256" key="3">
    <source>
        <dbReference type="ARBA" id="ARBA00023054"/>
    </source>
</evidence>
<dbReference type="Pfam" id="PF25881">
    <property type="entry name" value="HH_YBHG"/>
    <property type="match status" value="1"/>
</dbReference>
<gene>
    <name evidence="8" type="ORF">E6H05_10300</name>
</gene>
<dbReference type="GO" id="GO:0030313">
    <property type="term" value="C:cell envelope"/>
    <property type="evidence" value="ECO:0007669"/>
    <property type="project" value="UniProtKB-SubCell"/>
</dbReference>
<dbReference type="InterPro" id="IPR050465">
    <property type="entry name" value="UPF0194_transport"/>
</dbReference>
<feature type="region of interest" description="Disordered" evidence="5">
    <location>
        <begin position="422"/>
        <end position="442"/>
    </location>
</feature>
<dbReference type="PRINTS" id="PR01490">
    <property type="entry name" value="RTXTOXIND"/>
</dbReference>
<evidence type="ECO:0000256" key="4">
    <source>
        <dbReference type="SAM" id="Coils"/>
    </source>
</evidence>
<keyword evidence="3 4" id="KW-0175">Coiled coil</keyword>
<evidence type="ECO:0000256" key="1">
    <source>
        <dbReference type="ARBA" id="ARBA00004196"/>
    </source>
</evidence>
<evidence type="ECO:0000313" key="9">
    <source>
        <dbReference type="Proteomes" id="UP000318834"/>
    </source>
</evidence>
<comment type="caution">
    <text evidence="8">The sequence shown here is derived from an EMBL/GenBank/DDBJ whole genome shotgun (WGS) entry which is preliminary data.</text>
</comment>
<dbReference type="EMBL" id="VBAP01000077">
    <property type="protein sequence ID" value="TMI72896.1"/>
    <property type="molecule type" value="Genomic_DNA"/>
</dbReference>
<dbReference type="Gene3D" id="2.40.420.20">
    <property type="match status" value="1"/>
</dbReference>
<evidence type="ECO:0000256" key="5">
    <source>
        <dbReference type="SAM" id="MobiDB-lite"/>
    </source>
</evidence>
<dbReference type="Gene3D" id="2.40.50.100">
    <property type="match status" value="1"/>
</dbReference>
<feature type="coiled-coil region" evidence="4">
    <location>
        <begin position="140"/>
        <end position="245"/>
    </location>
</feature>
<reference evidence="8 9" key="1">
    <citation type="journal article" date="2019" name="Nat. Microbiol.">
        <title>Mediterranean grassland soil C-N compound turnover is dependent on rainfall and depth, and is mediated by genomically divergent microorganisms.</title>
        <authorList>
            <person name="Diamond S."/>
            <person name="Andeer P.F."/>
            <person name="Li Z."/>
            <person name="Crits-Christoph A."/>
            <person name="Burstein D."/>
            <person name="Anantharaman K."/>
            <person name="Lane K.R."/>
            <person name="Thomas B.C."/>
            <person name="Pan C."/>
            <person name="Northen T.R."/>
            <person name="Banfield J.F."/>
        </authorList>
    </citation>
    <scope>NUCLEOTIDE SEQUENCE [LARGE SCALE GENOMIC DNA]</scope>
    <source>
        <strain evidence="8">NP_8</strain>
    </source>
</reference>
<dbReference type="Pfam" id="PF25975">
    <property type="entry name" value="CzcB_C"/>
    <property type="match status" value="1"/>
</dbReference>
<dbReference type="InterPro" id="IPR006143">
    <property type="entry name" value="RND_pump_MFP"/>
</dbReference>
<comment type="similarity">
    <text evidence="2">Belongs to the membrane fusion protein (MFP) (TC 8.A.1) family.</text>
</comment>
<dbReference type="PANTHER" id="PTHR32347">
    <property type="entry name" value="EFFLUX SYSTEM COMPONENT YKNX-RELATED"/>
    <property type="match status" value="1"/>
</dbReference>
<comment type="subcellular location">
    <subcellularLocation>
        <location evidence="1">Cell envelope</location>
    </subcellularLocation>
</comment>
<dbReference type="GO" id="GO:0022857">
    <property type="term" value="F:transmembrane transporter activity"/>
    <property type="evidence" value="ECO:0007669"/>
    <property type="project" value="InterPro"/>
</dbReference>
<accession>A0A537IQH8</accession>
<evidence type="ECO:0000313" key="8">
    <source>
        <dbReference type="EMBL" id="TMI72896.1"/>
    </source>
</evidence>
<dbReference type="NCBIfam" id="TIGR01730">
    <property type="entry name" value="RND_mfp"/>
    <property type="match status" value="1"/>
</dbReference>
<feature type="domain" description="YbhG-like alpha-helical hairpin" evidence="6">
    <location>
        <begin position="109"/>
        <end position="233"/>
    </location>
</feature>
<dbReference type="Gene3D" id="2.40.30.170">
    <property type="match status" value="1"/>
</dbReference>
<dbReference type="Gene3D" id="1.10.287.470">
    <property type="entry name" value="Helix hairpin bin"/>
    <property type="match status" value="2"/>
</dbReference>
<dbReference type="InterPro" id="IPR059052">
    <property type="entry name" value="HH_YbhG-like"/>
</dbReference>
<dbReference type="AlphaFoldDB" id="A0A537IQH8"/>
<dbReference type="SUPFAM" id="SSF111369">
    <property type="entry name" value="HlyD-like secretion proteins"/>
    <property type="match status" value="3"/>
</dbReference>
<feature type="domain" description="CzcB-like C-terminal circularly permuted SH3-like" evidence="7">
    <location>
        <begin position="368"/>
        <end position="417"/>
    </location>
</feature>
<dbReference type="GO" id="GO:0016020">
    <property type="term" value="C:membrane"/>
    <property type="evidence" value="ECO:0007669"/>
    <property type="project" value="InterPro"/>
</dbReference>
<organism evidence="8 9">
    <name type="scientific">Candidatus Segetimicrobium genomatis</name>
    <dbReference type="NCBI Taxonomy" id="2569760"/>
    <lineage>
        <taxon>Bacteria</taxon>
        <taxon>Bacillati</taxon>
        <taxon>Candidatus Sysuimicrobiota</taxon>
        <taxon>Candidatus Sysuimicrobiia</taxon>
        <taxon>Candidatus Sysuimicrobiales</taxon>
        <taxon>Candidatus Segetimicrobiaceae</taxon>
        <taxon>Candidatus Segetimicrobium</taxon>
    </lineage>
</organism>
<dbReference type="Proteomes" id="UP000318834">
    <property type="component" value="Unassembled WGS sequence"/>
</dbReference>
<evidence type="ECO:0000259" key="6">
    <source>
        <dbReference type="Pfam" id="PF25881"/>
    </source>
</evidence>
<protein>
    <submittedName>
        <fullName evidence="8">Efflux RND transporter periplasmic adaptor subunit</fullName>
    </submittedName>
</protein>
<evidence type="ECO:0000256" key="2">
    <source>
        <dbReference type="ARBA" id="ARBA00009477"/>
    </source>
</evidence>